<accession>A0A8J5V092</accession>
<gene>
    <name evidence="1" type="ORF">GUJ93_ZPchr0050g33546</name>
</gene>
<proteinExistence type="predicted"/>
<keyword evidence="2" id="KW-1185">Reference proteome</keyword>
<dbReference type="Proteomes" id="UP000729402">
    <property type="component" value="Unassembled WGS sequence"/>
</dbReference>
<evidence type="ECO:0000313" key="2">
    <source>
        <dbReference type="Proteomes" id="UP000729402"/>
    </source>
</evidence>
<sequence>MDNTVDGPPILAKKAPPPALLGNIFGDAELQQWKHMDVRRVVQAPQDHERFRSHWHCTRQQWRDVQEQELIE</sequence>
<reference evidence="1" key="1">
    <citation type="journal article" date="2021" name="bioRxiv">
        <title>Whole Genome Assembly and Annotation of Northern Wild Rice, Zizania palustris L., Supports a Whole Genome Duplication in the Zizania Genus.</title>
        <authorList>
            <person name="Haas M."/>
            <person name="Kono T."/>
            <person name="Macchietto M."/>
            <person name="Millas R."/>
            <person name="McGilp L."/>
            <person name="Shao M."/>
            <person name="Duquette J."/>
            <person name="Hirsch C.N."/>
            <person name="Kimball J."/>
        </authorList>
    </citation>
    <scope>NUCLEOTIDE SEQUENCE</scope>
    <source>
        <tissue evidence="1">Fresh leaf tissue</tissue>
    </source>
</reference>
<name>A0A8J5V092_ZIZPA</name>
<organism evidence="1 2">
    <name type="scientific">Zizania palustris</name>
    <name type="common">Northern wild rice</name>
    <dbReference type="NCBI Taxonomy" id="103762"/>
    <lineage>
        <taxon>Eukaryota</taxon>
        <taxon>Viridiplantae</taxon>
        <taxon>Streptophyta</taxon>
        <taxon>Embryophyta</taxon>
        <taxon>Tracheophyta</taxon>
        <taxon>Spermatophyta</taxon>
        <taxon>Magnoliopsida</taxon>
        <taxon>Liliopsida</taxon>
        <taxon>Poales</taxon>
        <taxon>Poaceae</taxon>
        <taxon>BOP clade</taxon>
        <taxon>Oryzoideae</taxon>
        <taxon>Oryzeae</taxon>
        <taxon>Zizaniinae</taxon>
        <taxon>Zizania</taxon>
    </lineage>
</organism>
<comment type="caution">
    <text evidence="1">The sequence shown here is derived from an EMBL/GenBank/DDBJ whole genome shotgun (WGS) entry which is preliminary data.</text>
</comment>
<dbReference type="AlphaFoldDB" id="A0A8J5V092"/>
<dbReference type="EMBL" id="JAAALK010000705">
    <property type="protein sequence ID" value="KAG8044385.1"/>
    <property type="molecule type" value="Genomic_DNA"/>
</dbReference>
<protein>
    <submittedName>
        <fullName evidence="1">Uncharacterized protein</fullName>
    </submittedName>
</protein>
<reference evidence="1" key="2">
    <citation type="submission" date="2021-02" db="EMBL/GenBank/DDBJ databases">
        <authorList>
            <person name="Kimball J.A."/>
            <person name="Haas M.W."/>
            <person name="Macchietto M."/>
            <person name="Kono T."/>
            <person name="Duquette J."/>
            <person name="Shao M."/>
        </authorList>
    </citation>
    <scope>NUCLEOTIDE SEQUENCE</scope>
    <source>
        <tissue evidence="1">Fresh leaf tissue</tissue>
    </source>
</reference>
<evidence type="ECO:0000313" key="1">
    <source>
        <dbReference type="EMBL" id="KAG8044385.1"/>
    </source>
</evidence>